<keyword evidence="2" id="KW-1185">Reference proteome</keyword>
<proteinExistence type="predicted"/>
<evidence type="ECO:0008006" key="3">
    <source>
        <dbReference type="Google" id="ProtNLM"/>
    </source>
</evidence>
<dbReference type="OrthoDB" id="7850819at2"/>
<gene>
    <name evidence="1" type="ORF">OB2597_09139</name>
</gene>
<name>A3TUV0_PSEBH</name>
<sequence length="244" mass="26218">MSMIVAESIGFAATHSISEILAELPGYEVSHGSQHFELKCPIGQGSQTPEDFVASMIAARDGGATPVAIHTLLPPQALKPACDANGVEYWLLVRDPLAQIESCHAWIAKSVLGGHPGHFAQVINQSVNDLARMKIATTLPNCLYAFAVNHVLSFNFLAIGLGASARKMETLMSEETAFREAFGLPDDIPLPHFAGDRVHSASHRAKAELEGLGAPEKEAILDRYALDLGGRPYTLGDMKMLLGY</sequence>
<protein>
    <recommendedName>
        <fullName evidence="3">Sulfotransferase family protein</fullName>
    </recommendedName>
</protein>
<dbReference type="EMBL" id="AAMO01000002">
    <property type="protein sequence ID" value="EAQ04296.1"/>
    <property type="molecule type" value="Genomic_DNA"/>
</dbReference>
<organism evidence="1 2">
    <name type="scientific">Pseudooceanicola batsensis (strain ATCC BAA-863 / DSM 15984 / KCTC 12145 / HTCC2597)</name>
    <name type="common">Oceanicola batsensis</name>
    <dbReference type="NCBI Taxonomy" id="252305"/>
    <lineage>
        <taxon>Bacteria</taxon>
        <taxon>Pseudomonadati</taxon>
        <taxon>Pseudomonadota</taxon>
        <taxon>Alphaproteobacteria</taxon>
        <taxon>Rhodobacterales</taxon>
        <taxon>Paracoccaceae</taxon>
        <taxon>Pseudooceanicola</taxon>
    </lineage>
</organism>
<dbReference type="eggNOG" id="ENOG5033XPF">
    <property type="taxonomic scope" value="Bacteria"/>
</dbReference>
<dbReference type="RefSeq" id="WP_009806050.1">
    <property type="nucleotide sequence ID" value="NZ_CH724131.1"/>
</dbReference>
<dbReference type="HOGENOM" id="CLU_1137129_0_0_5"/>
<dbReference type="AlphaFoldDB" id="A3TUV0"/>
<comment type="caution">
    <text evidence="1">The sequence shown here is derived from an EMBL/GenBank/DDBJ whole genome shotgun (WGS) entry which is preliminary data.</text>
</comment>
<accession>A3TUV0</accession>
<dbReference type="Proteomes" id="UP000004318">
    <property type="component" value="Unassembled WGS sequence"/>
</dbReference>
<reference evidence="1 2" key="1">
    <citation type="journal article" date="2010" name="J. Bacteriol.">
        <title>Genome sequences of Oceanicola granulosus HTCC2516(T) and Oceanicola batsensis HTCC2597(TDelta).</title>
        <authorList>
            <person name="Thrash J.C."/>
            <person name="Cho J.C."/>
            <person name="Vergin K.L."/>
            <person name="Giovannoni S.J."/>
        </authorList>
    </citation>
    <scope>NUCLEOTIDE SEQUENCE [LARGE SCALE GENOMIC DNA]</scope>
    <source>
        <strain evidence="2">ATCC BAA-863 / DSM 15984 / KCTC 12145 / HTCC2597</strain>
    </source>
</reference>
<evidence type="ECO:0000313" key="2">
    <source>
        <dbReference type="Proteomes" id="UP000004318"/>
    </source>
</evidence>
<dbReference type="STRING" id="252305.OB2597_09139"/>
<evidence type="ECO:0000313" key="1">
    <source>
        <dbReference type="EMBL" id="EAQ04296.1"/>
    </source>
</evidence>